<accession>A0A9Q0EPR9</accession>
<keyword evidence="2" id="KW-0539">Nucleus</keyword>
<evidence type="ECO:0000256" key="3">
    <source>
        <dbReference type="ARBA" id="ARBA00093325"/>
    </source>
</evidence>
<comment type="subcellular location">
    <subcellularLocation>
        <location evidence="1">Nucleus</location>
    </subcellularLocation>
</comment>
<proteinExistence type="predicted"/>
<dbReference type="InterPro" id="IPR011011">
    <property type="entry name" value="Znf_FYVE_PHD"/>
</dbReference>
<dbReference type="InterPro" id="IPR013083">
    <property type="entry name" value="Znf_RING/FYVE/PHD"/>
</dbReference>
<dbReference type="PANTHER" id="PTHR15464">
    <property type="entry name" value="TRANSCRIPTION FACTOR 19"/>
    <property type="match status" value="1"/>
</dbReference>
<dbReference type="GO" id="GO:0005634">
    <property type="term" value="C:nucleus"/>
    <property type="evidence" value="ECO:0007669"/>
    <property type="project" value="UniProtKB-SubCell"/>
</dbReference>
<feature type="compositionally biased region" description="Basic and acidic residues" evidence="4">
    <location>
        <begin position="245"/>
        <end position="254"/>
    </location>
</feature>
<evidence type="ECO:0000313" key="7">
    <source>
        <dbReference type="Proteomes" id="UP001148018"/>
    </source>
</evidence>
<dbReference type="Gene3D" id="2.60.200.20">
    <property type="match status" value="1"/>
</dbReference>
<dbReference type="Gene3D" id="3.30.40.10">
    <property type="entry name" value="Zinc/RING finger domain, C3HC4 (zinc finger)"/>
    <property type="match status" value="1"/>
</dbReference>
<dbReference type="InterPro" id="IPR008984">
    <property type="entry name" value="SMAD_FHA_dom_sf"/>
</dbReference>
<protein>
    <recommendedName>
        <fullName evidence="5">FHA domain-containing protein</fullName>
    </recommendedName>
</protein>
<feature type="region of interest" description="Disordered" evidence="4">
    <location>
        <begin position="310"/>
        <end position="352"/>
    </location>
</feature>
<gene>
    <name evidence="6" type="ORF">NHX12_023931</name>
</gene>
<dbReference type="OrthoDB" id="436852at2759"/>
<dbReference type="CDD" id="cd22685">
    <property type="entry name" value="FHA_TCF19"/>
    <property type="match status" value="1"/>
</dbReference>
<comment type="caution">
    <text evidence="6">The sequence shown here is derived from an EMBL/GenBank/DDBJ whole genome shotgun (WGS) entry which is preliminary data.</text>
</comment>
<dbReference type="EMBL" id="JANIIK010000039">
    <property type="protein sequence ID" value="KAJ3609410.1"/>
    <property type="molecule type" value="Genomic_DNA"/>
</dbReference>
<reference evidence="6" key="1">
    <citation type="submission" date="2022-07" db="EMBL/GenBank/DDBJ databases">
        <title>Chromosome-level genome of Muraenolepis orangiensis.</title>
        <authorList>
            <person name="Kim J."/>
        </authorList>
    </citation>
    <scope>NUCLEOTIDE SEQUENCE</scope>
    <source>
        <strain evidence="6">KU_S4_2022</strain>
        <tissue evidence="6">Muscle</tissue>
    </source>
</reference>
<evidence type="ECO:0000256" key="4">
    <source>
        <dbReference type="SAM" id="MobiDB-lite"/>
    </source>
</evidence>
<dbReference type="SUPFAM" id="SSF57903">
    <property type="entry name" value="FYVE/PHD zinc finger"/>
    <property type="match status" value="1"/>
</dbReference>
<feature type="region of interest" description="Disordered" evidence="4">
    <location>
        <begin position="190"/>
        <end position="267"/>
    </location>
</feature>
<comment type="function">
    <text evidence="3">Potential transcription factor that may play a role in the regulation of genes involved in cell cycle G1/S transition. May bind to regulatory elements of genes, including the promoter of the transcription factor FOXO1.</text>
</comment>
<sequence length="403" mass="43643">MLSGVQPCFQLLRIGSSAGGVARDLYTFRPALASCVFRLGRAPELCDVTLEAASVSRIHAELHAERGVGPEDEGEDGGWTVHIKDRSSHGTWVNEARLQPGDQWELSDGDTLSFGGESDSPSSEFYFLFQKVKVRPMDFDAITIPKTGSFSSDLQNRIRTSRDQQADGLSKASLNRATVILSSIGSLSKMKGRVSVAPPTARTGPSSSSRSRRKSAHTVLLEDDSSDEPRRDPSASVPPPQLKGQRGEARRPFEARPFPAGTRTIGSYHGAVTNSQLHPQYPSPAHRHGQVSFTVHRDPDTHLVRLASRDISEGASPRPQHAGVLPPGGGRGELQPGVPLAEAAGRGAGEGPVEQLPHCHWHDLVQWIQCDVCDAWFHTDCLHAAHRKKILADPNADFQCGCC</sequence>
<dbReference type="SMART" id="SM00240">
    <property type="entry name" value="FHA"/>
    <property type="match status" value="1"/>
</dbReference>
<dbReference type="PROSITE" id="PS50006">
    <property type="entry name" value="FHA_DOMAIN"/>
    <property type="match status" value="1"/>
</dbReference>
<dbReference type="AlphaFoldDB" id="A0A9Q0EPR9"/>
<dbReference type="SUPFAM" id="SSF49879">
    <property type="entry name" value="SMAD/FHA domain"/>
    <property type="match status" value="1"/>
</dbReference>
<evidence type="ECO:0000256" key="1">
    <source>
        <dbReference type="ARBA" id="ARBA00004123"/>
    </source>
</evidence>
<dbReference type="Proteomes" id="UP001148018">
    <property type="component" value="Unassembled WGS sequence"/>
</dbReference>
<name>A0A9Q0EPR9_9TELE</name>
<feature type="domain" description="FHA" evidence="5">
    <location>
        <begin position="37"/>
        <end position="98"/>
    </location>
</feature>
<keyword evidence="7" id="KW-1185">Reference proteome</keyword>
<dbReference type="PANTHER" id="PTHR15464:SF1">
    <property type="entry name" value="TRANSCRIPTION FACTOR 19"/>
    <property type="match status" value="1"/>
</dbReference>
<dbReference type="InterPro" id="IPR042803">
    <property type="entry name" value="TCF19"/>
</dbReference>
<evidence type="ECO:0000256" key="2">
    <source>
        <dbReference type="ARBA" id="ARBA00023242"/>
    </source>
</evidence>
<dbReference type="InterPro" id="IPR000253">
    <property type="entry name" value="FHA_dom"/>
</dbReference>
<evidence type="ECO:0000259" key="5">
    <source>
        <dbReference type="PROSITE" id="PS50006"/>
    </source>
</evidence>
<evidence type="ECO:0000313" key="6">
    <source>
        <dbReference type="EMBL" id="KAJ3609410.1"/>
    </source>
</evidence>
<dbReference type="GO" id="GO:0010468">
    <property type="term" value="P:regulation of gene expression"/>
    <property type="evidence" value="ECO:0007669"/>
    <property type="project" value="InterPro"/>
</dbReference>
<dbReference type="Pfam" id="PF00498">
    <property type="entry name" value="FHA"/>
    <property type="match status" value="1"/>
</dbReference>
<organism evidence="6 7">
    <name type="scientific">Muraenolepis orangiensis</name>
    <name type="common">Patagonian moray cod</name>
    <dbReference type="NCBI Taxonomy" id="630683"/>
    <lineage>
        <taxon>Eukaryota</taxon>
        <taxon>Metazoa</taxon>
        <taxon>Chordata</taxon>
        <taxon>Craniata</taxon>
        <taxon>Vertebrata</taxon>
        <taxon>Euteleostomi</taxon>
        <taxon>Actinopterygii</taxon>
        <taxon>Neopterygii</taxon>
        <taxon>Teleostei</taxon>
        <taxon>Neoteleostei</taxon>
        <taxon>Acanthomorphata</taxon>
        <taxon>Zeiogadaria</taxon>
        <taxon>Gadariae</taxon>
        <taxon>Gadiformes</taxon>
        <taxon>Muraenolepidoidei</taxon>
        <taxon>Muraenolepididae</taxon>
        <taxon>Muraenolepis</taxon>
    </lineage>
</organism>